<dbReference type="AlphaFoldDB" id="C4F8R1"/>
<reference evidence="1 2" key="1">
    <citation type="submission" date="2009-04" db="EMBL/GenBank/DDBJ databases">
        <authorList>
            <person name="Weinstock G."/>
            <person name="Sodergren E."/>
            <person name="Clifton S."/>
            <person name="Fulton L."/>
            <person name="Fulton B."/>
            <person name="Courtney L."/>
            <person name="Fronick C."/>
            <person name="Harrison M."/>
            <person name="Strong C."/>
            <person name="Farmer C."/>
            <person name="Delahaunty K."/>
            <person name="Markovic C."/>
            <person name="Hall O."/>
            <person name="Minx P."/>
            <person name="Tomlinson C."/>
            <person name="Mitreva M."/>
            <person name="Nelson J."/>
            <person name="Hou S."/>
            <person name="Wollam A."/>
            <person name="Pepin K.H."/>
            <person name="Johnson M."/>
            <person name="Bhonagiri V."/>
            <person name="Nash W.E."/>
            <person name="Warren W."/>
            <person name="Chinwalla A."/>
            <person name="Mardis E.R."/>
            <person name="Wilson R.K."/>
        </authorList>
    </citation>
    <scope>NUCLEOTIDE SEQUENCE [LARGE SCALE GENOMIC DNA]</scope>
    <source>
        <strain evidence="1 2">DSM 13280</strain>
    </source>
</reference>
<protein>
    <submittedName>
        <fullName evidence="1">Uncharacterized protein</fullName>
    </submittedName>
</protein>
<evidence type="ECO:0000313" key="1">
    <source>
        <dbReference type="EMBL" id="EEP44933.1"/>
    </source>
</evidence>
<gene>
    <name evidence="1" type="ORF">COLINT_02433</name>
</gene>
<sequence>MSTPEGRPSRSKPPSLEKLVLGVIYGQPMRGDISVGRFL</sequence>
<proteinExistence type="predicted"/>
<dbReference type="Proteomes" id="UP000003295">
    <property type="component" value="Unassembled WGS sequence"/>
</dbReference>
<name>C4F8R1_9ACTN</name>
<dbReference type="STRING" id="521003.COLINT_02433"/>
<comment type="caution">
    <text evidence="1">The sequence shown here is derived from an EMBL/GenBank/DDBJ whole genome shotgun (WGS) entry which is preliminary data.</text>
</comment>
<evidence type="ECO:0000313" key="2">
    <source>
        <dbReference type="Proteomes" id="UP000003295"/>
    </source>
</evidence>
<dbReference type="HOGENOM" id="CLU_3307952_0_0_11"/>
<accession>C4F8R1</accession>
<organism evidence="1 2">
    <name type="scientific">Collinsella intestinalis DSM 13280</name>
    <dbReference type="NCBI Taxonomy" id="521003"/>
    <lineage>
        <taxon>Bacteria</taxon>
        <taxon>Bacillati</taxon>
        <taxon>Actinomycetota</taxon>
        <taxon>Coriobacteriia</taxon>
        <taxon>Coriobacteriales</taxon>
        <taxon>Coriobacteriaceae</taxon>
        <taxon>Collinsella</taxon>
    </lineage>
</organism>
<dbReference type="EMBL" id="ABXH02000005">
    <property type="protein sequence ID" value="EEP44933.1"/>
    <property type="molecule type" value="Genomic_DNA"/>
</dbReference>